<evidence type="ECO:0000313" key="1">
    <source>
        <dbReference type="EMBL" id="KZE34174.1"/>
    </source>
</evidence>
<keyword evidence="2" id="KW-1185">Reference proteome</keyword>
<comment type="caution">
    <text evidence="1">The sequence shown here is derived from an EMBL/GenBank/DDBJ whole genome shotgun (WGS) entry which is preliminary data.</text>
</comment>
<reference evidence="2" key="1">
    <citation type="submission" date="2016-01" db="EMBL/GenBank/DDBJ databases">
        <title>Draft genome of Chromobacterium sp. F49.</title>
        <authorList>
            <person name="Hong K.W."/>
        </authorList>
    </citation>
    <scope>NUCLEOTIDE SEQUENCE [LARGE SCALE GENOMIC DNA]</scope>
    <source>
        <strain evidence="2">CN10</strain>
    </source>
</reference>
<accession>A0A165FTR8</accession>
<sequence length="134" mass="13313">MSATTQDRNTPLKDGELIVVPVAAGVKIPAGTLVAASASGFATPGATATGLAYLGMADACVDNTAGADGAVSVPVRRGKAFKWANDGGDPVTQASLGRPCFIVDNQTVAKSNGANTRSQAGIVVAVDADGVWVI</sequence>
<dbReference type="OrthoDB" id="5465205at2"/>
<organism evidence="1 2">
    <name type="scientific">Crenobacter luteus</name>
    <dbReference type="NCBI Taxonomy" id="1452487"/>
    <lineage>
        <taxon>Bacteria</taxon>
        <taxon>Pseudomonadati</taxon>
        <taxon>Pseudomonadota</taxon>
        <taxon>Betaproteobacteria</taxon>
        <taxon>Neisseriales</taxon>
        <taxon>Neisseriaceae</taxon>
        <taxon>Crenobacter</taxon>
    </lineage>
</organism>
<proteinExistence type="predicted"/>
<dbReference type="RefSeq" id="WP_066610321.1">
    <property type="nucleotide sequence ID" value="NZ_LQQU01000009.1"/>
</dbReference>
<evidence type="ECO:0000313" key="2">
    <source>
        <dbReference type="Proteomes" id="UP000076625"/>
    </source>
</evidence>
<protein>
    <submittedName>
        <fullName evidence="1">Uncharacterized protein</fullName>
    </submittedName>
</protein>
<dbReference type="Proteomes" id="UP000076625">
    <property type="component" value="Unassembled WGS sequence"/>
</dbReference>
<gene>
    <name evidence="1" type="ORF">AVW16_06785</name>
</gene>
<dbReference type="EMBL" id="LQQU01000009">
    <property type="protein sequence ID" value="KZE34174.1"/>
    <property type="molecule type" value="Genomic_DNA"/>
</dbReference>
<dbReference type="STRING" id="1452487.AVW16_06785"/>
<dbReference type="AlphaFoldDB" id="A0A165FTR8"/>
<name>A0A165FTR8_9NEIS</name>